<dbReference type="AlphaFoldDB" id="A0A8S3WK95"/>
<evidence type="ECO:0000313" key="2">
    <source>
        <dbReference type="Proteomes" id="UP000691718"/>
    </source>
</evidence>
<accession>A0A8S3WK95</accession>
<organism evidence="1 2">
    <name type="scientific">Parnassius apollo</name>
    <name type="common">Apollo butterfly</name>
    <name type="synonym">Papilio apollo</name>
    <dbReference type="NCBI Taxonomy" id="110799"/>
    <lineage>
        <taxon>Eukaryota</taxon>
        <taxon>Metazoa</taxon>
        <taxon>Ecdysozoa</taxon>
        <taxon>Arthropoda</taxon>
        <taxon>Hexapoda</taxon>
        <taxon>Insecta</taxon>
        <taxon>Pterygota</taxon>
        <taxon>Neoptera</taxon>
        <taxon>Endopterygota</taxon>
        <taxon>Lepidoptera</taxon>
        <taxon>Glossata</taxon>
        <taxon>Ditrysia</taxon>
        <taxon>Papilionoidea</taxon>
        <taxon>Papilionidae</taxon>
        <taxon>Parnassiinae</taxon>
        <taxon>Parnassini</taxon>
        <taxon>Parnassius</taxon>
        <taxon>Parnassius</taxon>
    </lineage>
</organism>
<comment type="caution">
    <text evidence="1">The sequence shown here is derived from an EMBL/GenBank/DDBJ whole genome shotgun (WGS) entry which is preliminary data.</text>
</comment>
<dbReference type="Proteomes" id="UP000691718">
    <property type="component" value="Unassembled WGS sequence"/>
</dbReference>
<gene>
    <name evidence="1" type="ORF">PAPOLLO_LOCUS7276</name>
</gene>
<name>A0A8S3WK95_PARAO</name>
<reference evidence="1" key="1">
    <citation type="submission" date="2021-04" db="EMBL/GenBank/DDBJ databases">
        <authorList>
            <person name="Tunstrom K."/>
        </authorList>
    </citation>
    <scope>NUCLEOTIDE SEQUENCE</scope>
</reference>
<proteinExistence type="predicted"/>
<protein>
    <submittedName>
        <fullName evidence="1">(apollo) hypothetical protein</fullName>
    </submittedName>
</protein>
<sequence length="119" mass="13021">MDRRYCTSQIGVEKALPYLFQKYSSPASTLATASTSSVSEKNIALTSGAITKIAPTPSGETSTSTSDSSVKLTTTVRFSSTPSQQELISRVSKLENLSILLTQSPHSKNLYWYSNVYHY</sequence>
<evidence type="ECO:0000313" key="1">
    <source>
        <dbReference type="EMBL" id="CAG4964768.1"/>
    </source>
</evidence>
<dbReference type="EMBL" id="CAJQZP010000501">
    <property type="protein sequence ID" value="CAG4964768.1"/>
    <property type="molecule type" value="Genomic_DNA"/>
</dbReference>
<keyword evidence="2" id="KW-1185">Reference proteome</keyword>